<sequence length="263" mass="29458">MSRIQLSAISPRFRHIWFRNLITYRRIWQVNFIVPLLEPGFYILAFGLGFSGLIGGVSYAGLDLAYTRFMAPALVATACMWNAFFETTYTSFVRMYYQKTFDGILATPISLEEIIVAEIVWAASKAAAAVSLMLIVLIPIGYANFPGALACIPLAFLGGLAFGAIGMFFTGIIPTIDMFNLPIFLFITPMFLFSGTFFPVSGIPDWAAIFTLIFPLYHLVELTRFFCIGAMESNPVLNVTYLVLFTVLFTYLGLLMMKRRLIN</sequence>
<dbReference type="InterPro" id="IPR013525">
    <property type="entry name" value="ABC2_TM"/>
</dbReference>
<feature type="transmembrane region" description="Helical" evidence="5">
    <location>
        <begin position="69"/>
        <end position="85"/>
    </location>
</feature>
<evidence type="ECO:0000313" key="8">
    <source>
        <dbReference type="Proteomes" id="UP001165427"/>
    </source>
</evidence>
<dbReference type="EMBL" id="JALJRB010000001">
    <property type="protein sequence ID" value="MCJ8498990.1"/>
    <property type="molecule type" value="Genomic_DNA"/>
</dbReference>
<accession>A0AA41UGX4</accession>
<feature type="domain" description="ABC transmembrane type-2" evidence="6">
    <location>
        <begin position="30"/>
        <end position="260"/>
    </location>
</feature>
<feature type="transmembrane region" description="Helical" evidence="5">
    <location>
        <begin position="237"/>
        <end position="257"/>
    </location>
</feature>
<evidence type="ECO:0000256" key="4">
    <source>
        <dbReference type="ARBA" id="ARBA00023136"/>
    </source>
</evidence>
<organism evidence="7 8">
    <name type="scientific">Desulfatitalea alkaliphila</name>
    <dbReference type="NCBI Taxonomy" id="2929485"/>
    <lineage>
        <taxon>Bacteria</taxon>
        <taxon>Pseudomonadati</taxon>
        <taxon>Thermodesulfobacteriota</taxon>
        <taxon>Desulfobacteria</taxon>
        <taxon>Desulfobacterales</taxon>
        <taxon>Desulfosarcinaceae</taxon>
        <taxon>Desulfatitalea</taxon>
    </lineage>
</organism>
<dbReference type="PANTHER" id="PTHR43229">
    <property type="entry name" value="NODULATION PROTEIN J"/>
    <property type="match status" value="1"/>
</dbReference>
<gene>
    <name evidence="7" type="ORF">MRX98_00275</name>
</gene>
<proteinExistence type="inferred from homology"/>
<keyword evidence="2 5" id="KW-0812">Transmembrane</keyword>
<evidence type="ECO:0000256" key="2">
    <source>
        <dbReference type="ARBA" id="ARBA00022692"/>
    </source>
</evidence>
<dbReference type="GO" id="GO:0140359">
    <property type="term" value="F:ABC-type transporter activity"/>
    <property type="evidence" value="ECO:0007669"/>
    <property type="project" value="InterPro"/>
</dbReference>
<dbReference type="PANTHER" id="PTHR43229:SF2">
    <property type="entry name" value="NODULATION PROTEIN J"/>
    <property type="match status" value="1"/>
</dbReference>
<feature type="transmembrane region" description="Helical" evidence="5">
    <location>
        <begin position="154"/>
        <end position="173"/>
    </location>
</feature>
<feature type="transmembrane region" description="Helical" evidence="5">
    <location>
        <begin position="119"/>
        <end position="142"/>
    </location>
</feature>
<comment type="subcellular location">
    <subcellularLocation>
        <location evidence="5">Cell membrane</location>
        <topology evidence="5">Multi-pass membrane protein</topology>
    </subcellularLocation>
    <subcellularLocation>
        <location evidence="1">Membrane</location>
        <topology evidence="1">Multi-pass membrane protein</topology>
    </subcellularLocation>
</comment>
<keyword evidence="5" id="KW-0813">Transport</keyword>
<dbReference type="AlphaFoldDB" id="A0AA41UGX4"/>
<keyword evidence="5" id="KW-1003">Cell membrane</keyword>
<name>A0AA41UGX4_9BACT</name>
<dbReference type="PRINTS" id="PR00164">
    <property type="entry name" value="ABC2TRNSPORT"/>
</dbReference>
<dbReference type="Pfam" id="PF01061">
    <property type="entry name" value="ABC2_membrane"/>
    <property type="match status" value="1"/>
</dbReference>
<evidence type="ECO:0000256" key="1">
    <source>
        <dbReference type="ARBA" id="ARBA00004141"/>
    </source>
</evidence>
<dbReference type="InterPro" id="IPR047817">
    <property type="entry name" value="ABC2_TM_bact-type"/>
</dbReference>
<dbReference type="Proteomes" id="UP001165427">
    <property type="component" value="Unassembled WGS sequence"/>
</dbReference>
<feature type="transmembrane region" description="Helical" evidence="5">
    <location>
        <begin position="179"/>
        <end position="200"/>
    </location>
</feature>
<keyword evidence="8" id="KW-1185">Reference proteome</keyword>
<comment type="similarity">
    <text evidence="5">Belongs to the ABC-2 integral membrane protein family.</text>
</comment>
<protein>
    <recommendedName>
        <fullName evidence="5">Transport permease protein</fullName>
    </recommendedName>
</protein>
<dbReference type="PROSITE" id="PS51012">
    <property type="entry name" value="ABC_TM2"/>
    <property type="match status" value="1"/>
</dbReference>
<dbReference type="PIRSF" id="PIRSF006648">
    <property type="entry name" value="DrrB"/>
    <property type="match status" value="1"/>
</dbReference>
<dbReference type="InterPro" id="IPR051784">
    <property type="entry name" value="Nod_factor_ABC_transporter"/>
</dbReference>
<dbReference type="RefSeq" id="WP_246902003.1">
    <property type="nucleotide sequence ID" value="NZ_JALJRB010000001.1"/>
</dbReference>
<evidence type="ECO:0000256" key="3">
    <source>
        <dbReference type="ARBA" id="ARBA00022989"/>
    </source>
</evidence>
<keyword evidence="3 5" id="KW-1133">Transmembrane helix</keyword>
<dbReference type="InterPro" id="IPR000412">
    <property type="entry name" value="ABC_2_transport"/>
</dbReference>
<evidence type="ECO:0000256" key="5">
    <source>
        <dbReference type="RuleBase" id="RU361157"/>
    </source>
</evidence>
<evidence type="ECO:0000259" key="6">
    <source>
        <dbReference type="PROSITE" id="PS51012"/>
    </source>
</evidence>
<feature type="transmembrane region" description="Helical" evidence="5">
    <location>
        <begin position="41"/>
        <end position="62"/>
    </location>
</feature>
<keyword evidence="4 5" id="KW-0472">Membrane</keyword>
<reference evidence="7" key="1">
    <citation type="submission" date="2022-04" db="EMBL/GenBank/DDBJ databases">
        <title>Desulfatitalea alkaliphila sp. nov., a novel anaerobic sulfate-reducing bacterium isolated from terrestrial mud volcano, Taman Peninsula, Russia.</title>
        <authorList>
            <person name="Khomyakova M.A."/>
            <person name="Merkel A.Y."/>
            <person name="Slobodkin A.I."/>
        </authorList>
    </citation>
    <scope>NUCLEOTIDE SEQUENCE</scope>
    <source>
        <strain evidence="7">M08but</strain>
    </source>
</reference>
<evidence type="ECO:0000313" key="7">
    <source>
        <dbReference type="EMBL" id="MCJ8498990.1"/>
    </source>
</evidence>
<comment type="caution">
    <text evidence="7">The sequence shown here is derived from an EMBL/GenBank/DDBJ whole genome shotgun (WGS) entry which is preliminary data.</text>
</comment>
<dbReference type="GO" id="GO:0043190">
    <property type="term" value="C:ATP-binding cassette (ABC) transporter complex"/>
    <property type="evidence" value="ECO:0007669"/>
    <property type="project" value="InterPro"/>
</dbReference>
<feature type="transmembrane region" description="Helical" evidence="5">
    <location>
        <begin position="207"/>
        <end position="231"/>
    </location>
</feature>